<evidence type="ECO:0000313" key="2">
    <source>
        <dbReference type="Proteomes" id="UP001162060"/>
    </source>
</evidence>
<organism evidence="1 2">
    <name type="scientific">Peronospora matthiolae</name>
    <dbReference type="NCBI Taxonomy" id="2874970"/>
    <lineage>
        <taxon>Eukaryota</taxon>
        <taxon>Sar</taxon>
        <taxon>Stramenopiles</taxon>
        <taxon>Oomycota</taxon>
        <taxon>Peronosporomycetes</taxon>
        <taxon>Peronosporales</taxon>
        <taxon>Peronosporaceae</taxon>
        <taxon>Peronospora</taxon>
    </lineage>
</organism>
<dbReference type="Proteomes" id="UP001162060">
    <property type="component" value="Unassembled WGS sequence"/>
</dbReference>
<comment type="caution">
    <text evidence="1">The sequence shown here is derived from an EMBL/GenBank/DDBJ whole genome shotgun (WGS) entry which is preliminary data.</text>
</comment>
<accession>A0AAV1UYW4</accession>
<dbReference type="AlphaFoldDB" id="A0AAV1UYW4"/>
<reference evidence="1" key="1">
    <citation type="submission" date="2024-01" db="EMBL/GenBank/DDBJ databases">
        <authorList>
            <person name="Webb A."/>
        </authorList>
    </citation>
    <scope>NUCLEOTIDE SEQUENCE</scope>
    <source>
        <strain evidence="1">Pm1</strain>
    </source>
</reference>
<sequence length="68" mass="7245">MVSPSANWHYLIAVPGVAQQECVAETVTANPLSRMQSSSSSSLSSAIAIARPCPVAREPLRPLFFNDS</sequence>
<dbReference type="EMBL" id="CAKLBY020000247">
    <property type="protein sequence ID" value="CAK7939596.1"/>
    <property type="molecule type" value="Genomic_DNA"/>
</dbReference>
<gene>
    <name evidence="1" type="ORF">PM001_LOCUS24746</name>
</gene>
<name>A0AAV1UYW4_9STRA</name>
<evidence type="ECO:0000313" key="1">
    <source>
        <dbReference type="EMBL" id="CAK7939596.1"/>
    </source>
</evidence>
<protein>
    <submittedName>
        <fullName evidence="1">Uncharacterized protein</fullName>
    </submittedName>
</protein>
<proteinExistence type="predicted"/>